<sequence>MFNFLSLGGIPSSGFDFWATPDYHQCFHQTSALTHRPLFLCLPFKKGFHCNHQKRCSTSCRMVVFHLQILTSGQHPTTNCAFTKPLLLLIHCLPFKKGGPEL</sequence>
<name>A0AAV4P635_9ARAC</name>
<keyword evidence="2" id="KW-1185">Reference proteome</keyword>
<evidence type="ECO:0000313" key="1">
    <source>
        <dbReference type="EMBL" id="GIX91196.1"/>
    </source>
</evidence>
<accession>A0AAV4P635</accession>
<organism evidence="1 2">
    <name type="scientific">Caerostris darwini</name>
    <dbReference type="NCBI Taxonomy" id="1538125"/>
    <lineage>
        <taxon>Eukaryota</taxon>
        <taxon>Metazoa</taxon>
        <taxon>Ecdysozoa</taxon>
        <taxon>Arthropoda</taxon>
        <taxon>Chelicerata</taxon>
        <taxon>Arachnida</taxon>
        <taxon>Araneae</taxon>
        <taxon>Araneomorphae</taxon>
        <taxon>Entelegynae</taxon>
        <taxon>Araneoidea</taxon>
        <taxon>Araneidae</taxon>
        <taxon>Caerostris</taxon>
    </lineage>
</organism>
<dbReference type="EMBL" id="BPLQ01002306">
    <property type="protein sequence ID" value="GIX91196.1"/>
    <property type="molecule type" value="Genomic_DNA"/>
</dbReference>
<protein>
    <submittedName>
        <fullName evidence="1">Uncharacterized protein</fullName>
    </submittedName>
</protein>
<gene>
    <name evidence="1" type="ORF">CDAR_211491</name>
</gene>
<dbReference type="AlphaFoldDB" id="A0AAV4P635"/>
<comment type="caution">
    <text evidence="1">The sequence shown here is derived from an EMBL/GenBank/DDBJ whole genome shotgun (WGS) entry which is preliminary data.</text>
</comment>
<dbReference type="Proteomes" id="UP001054837">
    <property type="component" value="Unassembled WGS sequence"/>
</dbReference>
<evidence type="ECO:0000313" key="2">
    <source>
        <dbReference type="Proteomes" id="UP001054837"/>
    </source>
</evidence>
<proteinExistence type="predicted"/>
<reference evidence="1 2" key="1">
    <citation type="submission" date="2021-06" db="EMBL/GenBank/DDBJ databases">
        <title>Caerostris darwini draft genome.</title>
        <authorList>
            <person name="Kono N."/>
            <person name="Arakawa K."/>
        </authorList>
    </citation>
    <scope>NUCLEOTIDE SEQUENCE [LARGE SCALE GENOMIC DNA]</scope>
</reference>